<evidence type="ECO:0000259" key="5">
    <source>
        <dbReference type="PROSITE" id="PS50835"/>
    </source>
</evidence>
<dbReference type="AlphaFoldDB" id="H3A0T7"/>
<dbReference type="GO" id="GO:0005576">
    <property type="term" value="C:extracellular region"/>
    <property type="evidence" value="ECO:0007669"/>
    <property type="project" value="UniProtKB-ARBA"/>
</dbReference>
<keyword evidence="4" id="KW-0732">Signal</keyword>
<dbReference type="Proteomes" id="UP000008672">
    <property type="component" value="Unassembled WGS sequence"/>
</dbReference>
<evidence type="ECO:0000313" key="6">
    <source>
        <dbReference type="Ensembl" id="ENSLACP00000003258.1"/>
    </source>
</evidence>
<dbReference type="PANTHER" id="PTHR23266">
    <property type="entry name" value="IMMUNOGLOBULIN HEAVY CHAIN"/>
    <property type="match status" value="1"/>
</dbReference>
<evidence type="ECO:0000256" key="4">
    <source>
        <dbReference type="SAM" id="SignalP"/>
    </source>
</evidence>
<dbReference type="OMA" id="CAREYWG"/>
<organism evidence="6 7">
    <name type="scientific">Latimeria chalumnae</name>
    <name type="common">Coelacanth</name>
    <dbReference type="NCBI Taxonomy" id="7897"/>
    <lineage>
        <taxon>Eukaryota</taxon>
        <taxon>Metazoa</taxon>
        <taxon>Chordata</taxon>
        <taxon>Craniata</taxon>
        <taxon>Vertebrata</taxon>
        <taxon>Euteleostomi</taxon>
        <taxon>Coelacanthiformes</taxon>
        <taxon>Coelacanthidae</taxon>
        <taxon>Latimeria</taxon>
    </lineage>
</organism>
<dbReference type="InParanoid" id="H3A0T7"/>
<keyword evidence="7" id="KW-1185">Reference proteome</keyword>
<feature type="chain" id="PRO_5003579754" description="Ig-like domain-containing protein" evidence="4">
    <location>
        <begin position="20"/>
        <end position="117"/>
    </location>
</feature>
<dbReference type="FunFam" id="2.60.40.10:FF:001594">
    <property type="entry name" value="Immunoglobulin heavy variable 9-4"/>
    <property type="match status" value="1"/>
</dbReference>
<protein>
    <recommendedName>
        <fullName evidence="5">Ig-like domain-containing protein</fullName>
    </recommendedName>
</protein>
<dbReference type="InterPro" id="IPR007110">
    <property type="entry name" value="Ig-like_dom"/>
</dbReference>
<keyword evidence="1" id="KW-0391">Immunity</keyword>
<evidence type="ECO:0000313" key="7">
    <source>
        <dbReference type="Proteomes" id="UP000008672"/>
    </source>
</evidence>
<reference evidence="7" key="1">
    <citation type="submission" date="2011-08" db="EMBL/GenBank/DDBJ databases">
        <title>The draft genome of Latimeria chalumnae.</title>
        <authorList>
            <person name="Di Palma F."/>
            <person name="Alfoldi J."/>
            <person name="Johnson J."/>
            <person name="Berlin A."/>
            <person name="Gnerre S."/>
            <person name="Jaffe D."/>
            <person name="MacCallum I."/>
            <person name="Young S."/>
            <person name="Walker B.J."/>
            <person name="Lander E."/>
            <person name="Lindblad-Toh K."/>
        </authorList>
    </citation>
    <scope>NUCLEOTIDE SEQUENCE [LARGE SCALE GENOMIC DNA]</scope>
    <source>
        <strain evidence="7">Wild caught</strain>
    </source>
</reference>
<evidence type="ECO:0000256" key="1">
    <source>
        <dbReference type="ARBA" id="ARBA00022859"/>
    </source>
</evidence>
<accession>H3A0T7</accession>
<name>H3A0T7_LATCH</name>
<feature type="domain" description="Ig-like" evidence="5">
    <location>
        <begin position="34"/>
        <end position="117"/>
    </location>
</feature>
<feature type="signal peptide" evidence="4">
    <location>
        <begin position="1"/>
        <end position="19"/>
    </location>
</feature>
<dbReference type="PROSITE" id="PS50835">
    <property type="entry name" value="IG_LIKE"/>
    <property type="match status" value="1"/>
</dbReference>
<dbReference type="GO" id="GO:0002250">
    <property type="term" value="P:adaptive immune response"/>
    <property type="evidence" value="ECO:0007669"/>
    <property type="project" value="UniProtKB-KW"/>
</dbReference>
<reference evidence="6" key="3">
    <citation type="submission" date="2025-09" db="UniProtKB">
        <authorList>
            <consortium name="Ensembl"/>
        </authorList>
    </citation>
    <scope>IDENTIFICATION</scope>
</reference>
<reference evidence="6" key="2">
    <citation type="submission" date="2025-08" db="UniProtKB">
        <authorList>
            <consortium name="Ensembl"/>
        </authorList>
    </citation>
    <scope>IDENTIFICATION</scope>
</reference>
<dbReference type="SUPFAM" id="SSF48726">
    <property type="entry name" value="Immunoglobulin"/>
    <property type="match status" value="1"/>
</dbReference>
<dbReference type="InterPro" id="IPR050199">
    <property type="entry name" value="IgHV"/>
</dbReference>
<keyword evidence="2" id="KW-1064">Adaptive immunity</keyword>
<dbReference type="InterPro" id="IPR013783">
    <property type="entry name" value="Ig-like_fold"/>
</dbReference>
<dbReference type="GO" id="GO:0019814">
    <property type="term" value="C:immunoglobulin complex"/>
    <property type="evidence" value="ECO:0007669"/>
    <property type="project" value="UniProtKB-KW"/>
</dbReference>
<dbReference type="InterPro" id="IPR013106">
    <property type="entry name" value="Ig_V-set"/>
</dbReference>
<sequence>MGFFYFWLITLVCLSGVHSAIELTQSDPQVGKPGESLKLQCAVSGFNVNSYWMAWVRQAAGKGLEWLVSYYSSSNNYYSSSIQGRFTASKDSSNFYLQMNSLRIEDTAMYYCARHSQ</sequence>
<dbReference type="EMBL" id="AFYH01256698">
    <property type="status" value="NOT_ANNOTATED_CDS"/>
    <property type="molecule type" value="Genomic_DNA"/>
</dbReference>
<dbReference type="Ensembl" id="ENSLACT00000003288.1">
    <property type="protein sequence ID" value="ENSLACP00000003258.1"/>
    <property type="gene ID" value="ENSLACG00000002914.1"/>
</dbReference>
<keyword evidence="3" id="KW-1280">Immunoglobulin</keyword>
<dbReference type="GeneTree" id="ENSGT00940000163847"/>
<dbReference type="Gene3D" id="2.60.40.10">
    <property type="entry name" value="Immunoglobulins"/>
    <property type="match status" value="1"/>
</dbReference>
<dbReference type="eggNOG" id="ENOG502S5TB">
    <property type="taxonomic scope" value="Eukaryota"/>
</dbReference>
<dbReference type="SMART" id="SM00406">
    <property type="entry name" value="IGv"/>
    <property type="match status" value="1"/>
</dbReference>
<evidence type="ECO:0000256" key="3">
    <source>
        <dbReference type="ARBA" id="ARBA00043265"/>
    </source>
</evidence>
<dbReference type="InterPro" id="IPR036179">
    <property type="entry name" value="Ig-like_dom_sf"/>
</dbReference>
<dbReference type="Pfam" id="PF07686">
    <property type="entry name" value="V-set"/>
    <property type="match status" value="1"/>
</dbReference>
<proteinExistence type="predicted"/>
<evidence type="ECO:0000256" key="2">
    <source>
        <dbReference type="ARBA" id="ARBA00023130"/>
    </source>
</evidence>
<dbReference type="HOGENOM" id="CLU_077975_5_2_1"/>